<evidence type="ECO:0000313" key="2">
    <source>
        <dbReference type="EMBL" id="CAB1425025.1"/>
    </source>
</evidence>
<sequence length="126" mass="14134">MWRKLLEEEEEEEEEDEGSKALPRALLMIGDTIVQAGDLTLNSHWPLLPLIEFPRTPSLPLRLSCPPFLYTMEPHGGGSVIKGITSFPITSHLHTSLHTQRPRLPPSLPAKGKPWQEDVLAGQRLI</sequence>
<proteinExistence type="predicted"/>
<accession>A0A9N7YB48</accession>
<dbReference type="EMBL" id="CADEAL010000776">
    <property type="protein sequence ID" value="CAB1425025.1"/>
    <property type="molecule type" value="Genomic_DNA"/>
</dbReference>
<protein>
    <submittedName>
        <fullName evidence="2">Uncharacterized protein</fullName>
    </submittedName>
</protein>
<evidence type="ECO:0000313" key="3">
    <source>
        <dbReference type="Proteomes" id="UP001153269"/>
    </source>
</evidence>
<dbReference type="AlphaFoldDB" id="A0A9N7YB48"/>
<dbReference type="Proteomes" id="UP001153269">
    <property type="component" value="Unassembled WGS sequence"/>
</dbReference>
<feature type="region of interest" description="Disordered" evidence="1">
    <location>
        <begin position="1"/>
        <end position="21"/>
    </location>
</feature>
<reference evidence="2" key="1">
    <citation type="submission" date="2020-03" db="EMBL/GenBank/DDBJ databases">
        <authorList>
            <person name="Weist P."/>
        </authorList>
    </citation>
    <scope>NUCLEOTIDE SEQUENCE</scope>
</reference>
<name>A0A9N7YB48_PLEPL</name>
<gene>
    <name evidence="2" type="ORF">PLEPLA_LOCUS12955</name>
</gene>
<evidence type="ECO:0000256" key="1">
    <source>
        <dbReference type="SAM" id="MobiDB-lite"/>
    </source>
</evidence>
<comment type="caution">
    <text evidence="2">The sequence shown here is derived from an EMBL/GenBank/DDBJ whole genome shotgun (WGS) entry which is preliminary data.</text>
</comment>
<keyword evidence="3" id="KW-1185">Reference proteome</keyword>
<organism evidence="2 3">
    <name type="scientific">Pleuronectes platessa</name>
    <name type="common">European plaice</name>
    <dbReference type="NCBI Taxonomy" id="8262"/>
    <lineage>
        <taxon>Eukaryota</taxon>
        <taxon>Metazoa</taxon>
        <taxon>Chordata</taxon>
        <taxon>Craniata</taxon>
        <taxon>Vertebrata</taxon>
        <taxon>Euteleostomi</taxon>
        <taxon>Actinopterygii</taxon>
        <taxon>Neopterygii</taxon>
        <taxon>Teleostei</taxon>
        <taxon>Neoteleostei</taxon>
        <taxon>Acanthomorphata</taxon>
        <taxon>Carangaria</taxon>
        <taxon>Pleuronectiformes</taxon>
        <taxon>Pleuronectoidei</taxon>
        <taxon>Pleuronectidae</taxon>
        <taxon>Pleuronectes</taxon>
    </lineage>
</organism>
<feature type="compositionally biased region" description="Acidic residues" evidence="1">
    <location>
        <begin position="7"/>
        <end position="17"/>
    </location>
</feature>